<keyword evidence="13" id="KW-1185">Reference proteome</keyword>
<dbReference type="AlphaFoldDB" id="A0A4Y8ZLW5"/>
<dbReference type="CDD" id="cd09143">
    <property type="entry name" value="PLDc_vPLD1_2_like_bac_2"/>
    <property type="match status" value="1"/>
</dbReference>
<dbReference type="PROSITE" id="PS50035">
    <property type="entry name" value="PLD"/>
    <property type="match status" value="2"/>
</dbReference>
<evidence type="ECO:0000256" key="3">
    <source>
        <dbReference type="ARBA" id="ARBA00004613"/>
    </source>
</evidence>
<dbReference type="Pfam" id="PF00614">
    <property type="entry name" value="PLDc"/>
    <property type="match status" value="1"/>
</dbReference>
<dbReference type="InterPro" id="IPR001736">
    <property type="entry name" value="PLipase_D/transphosphatidylase"/>
</dbReference>
<evidence type="ECO:0000256" key="10">
    <source>
        <dbReference type="SAM" id="MobiDB-lite"/>
    </source>
</evidence>
<reference evidence="12 13" key="1">
    <citation type="submission" date="2019-03" db="EMBL/GenBank/DDBJ databases">
        <title>Genome sequence of Sphingomonas sp. 17J27-24.</title>
        <authorList>
            <person name="Kim M."/>
            <person name="Maeng S."/>
            <person name="Sathiyaraj S."/>
        </authorList>
    </citation>
    <scope>NUCLEOTIDE SEQUENCE [LARGE SCALE GENOMIC DNA]</scope>
    <source>
        <strain evidence="12 13">17J27-24</strain>
    </source>
</reference>
<name>A0A4Y8ZLW5_9SPHN</name>
<accession>A0A4Y8ZLW5</accession>
<comment type="subcellular location">
    <subcellularLocation>
        <location evidence="3">Secreted</location>
    </subcellularLocation>
</comment>
<keyword evidence="7" id="KW-0378">Hydrolase</keyword>
<dbReference type="EMBL" id="SPDV01000042">
    <property type="protein sequence ID" value="TFI56991.1"/>
    <property type="molecule type" value="Genomic_DNA"/>
</dbReference>
<evidence type="ECO:0000256" key="5">
    <source>
        <dbReference type="ARBA" id="ARBA00022525"/>
    </source>
</evidence>
<organism evidence="12 13">
    <name type="scientific">Sphingomonas parva</name>
    <dbReference type="NCBI Taxonomy" id="2555898"/>
    <lineage>
        <taxon>Bacteria</taxon>
        <taxon>Pseudomonadati</taxon>
        <taxon>Pseudomonadota</taxon>
        <taxon>Alphaproteobacteria</taxon>
        <taxon>Sphingomonadales</taxon>
        <taxon>Sphingomonadaceae</taxon>
        <taxon>Sphingomonas</taxon>
    </lineage>
</organism>
<dbReference type="PANTHER" id="PTHR18896:SF76">
    <property type="entry name" value="PHOSPHOLIPASE"/>
    <property type="match status" value="1"/>
</dbReference>
<evidence type="ECO:0000313" key="13">
    <source>
        <dbReference type="Proteomes" id="UP000298213"/>
    </source>
</evidence>
<comment type="catalytic activity">
    <reaction evidence="1">
        <text>a 1,2-diacyl-sn-glycero-3-phosphocholine + H2O = a 1,2-diacyl-sn-glycero-3-phosphate + choline + H(+)</text>
        <dbReference type="Rhea" id="RHEA:14445"/>
        <dbReference type="ChEBI" id="CHEBI:15354"/>
        <dbReference type="ChEBI" id="CHEBI:15377"/>
        <dbReference type="ChEBI" id="CHEBI:15378"/>
        <dbReference type="ChEBI" id="CHEBI:57643"/>
        <dbReference type="ChEBI" id="CHEBI:58608"/>
        <dbReference type="EC" id="3.1.4.4"/>
    </reaction>
</comment>
<dbReference type="GO" id="GO:0009395">
    <property type="term" value="P:phospholipid catabolic process"/>
    <property type="evidence" value="ECO:0007669"/>
    <property type="project" value="TreeGrafter"/>
</dbReference>
<evidence type="ECO:0000256" key="8">
    <source>
        <dbReference type="ARBA" id="ARBA00023098"/>
    </source>
</evidence>
<sequence length="501" mass="55845">MLKAYARDLAAPVPEPGRNCWRIEEAGRAALIVDAADYFSLARKAMLRAQSQILLIGWDFDTRIVLDPDAGEGAPQELGPLISWIAKHRKDVCIHILRWNWGAVKLLGRGSTLFRLARWAASKRIAFKLDAAHPVGASHHQKIIVVDDNLAFCGGIDMTATRWDTRRHLDGDRRRKRPTTGRLYRPWHDATMAVDGAAARAIGDLARERWEIAGGERLPVPEVSSDPWPEELEADFTDVEVAVARTRAEHEDFESIREIEALYVDMIASARRFVYAENQFFASRVIANAIAERLREPDGPEFVIVNPDKAEGWIEEEAMGPARSELMRRLAEADVHGRFRIYSPVTRDGAPIYVHSKITIVDDQILRVGSANINNRSMGLDTECDLALDARSPGNRGAEERIAARRCDLLAEHLDVRAGDVAAAFAETGSLVATVERLRGSGRTLVPVEPGEPSELEIAIARKELLDPESAGEEGEPEARPGLLRGLGRRLRRRRRTRQNS</sequence>
<dbReference type="Proteomes" id="UP000298213">
    <property type="component" value="Unassembled WGS sequence"/>
</dbReference>
<evidence type="ECO:0000259" key="11">
    <source>
        <dbReference type="PROSITE" id="PS50035"/>
    </source>
</evidence>
<keyword evidence="5" id="KW-0964">Secreted</keyword>
<comment type="function">
    <text evidence="2">Could be a virulence factor.</text>
</comment>
<feature type="compositionally biased region" description="Basic residues" evidence="10">
    <location>
        <begin position="487"/>
        <end position="501"/>
    </location>
</feature>
<keyword evidence="8" id="KW-0443">Lipid metabolism</keyword>
<evidence type="ECO:0000313" key="12">
    <source>
        <dbReference type="EMBL" id="TFI56991.1"/>
    </source>
</evidence>
<dbReference type="Gene3D" id="3.30.870.10">
    <property type="entry name" value="Endonuclease Chain A"/>
    <property type="match status" value="2"/>
</dbReference>
<dbReference type="Pfam" id="PF13091">
    <property type="entry name" value="PLDc_2"/>
    <property type="match status" value="1"/>
</dbReference>
<evidence type="ECO:0000256" key="6">
    <source>
        <dbReference type="ARBA" id="ARBA00022737"/>
    </source>
</evidence>
<dbReference type="RefSeq" id="WP_135089358.1">
    <property type="nucleotide sequence ID" value="NZ_SPDV01000042.1"/>
</dbReference>
<evidence type="ECO:0000256" key="2">
    <source>
        <dbReference type="ARBA" id="ARBA00003145"/>
    </source>
</evidence>
<dbReference type="OrthoDB" id="8828485at2"/>
<dbReference type="GO" id="GO:0004630">
    <property type="term" value="F:phospholipase D activity"/>
    <property type="evidence" value="ECO:0007669"/>
    <property type="project" value="UniProtKB-EC"/>
</dbReference>
<feature type="domain" description="PLD phosphodiesterase" evidence="11">
    <location>
        <begin position="350"/>
        <end position="377"/>
    </location>
</feature>
<dbReference type="CDD" id="cd09140">
    <property type="entry name" value="PLDc_vPLD1_2_like_bac_1"/>
    <property type="match status" value="1"/>
</dbReference>
<feature type="region of interest" description="Disordered" evidence="10">
    <location>
        <begin position="466"/>
        <end position="501"/>
    </location>
</feature>
<feature type="domain" description="PLD phosphodiesterase" evidence="11">
    <location>
        <begin position="135"/>
        <end position="162"/>
    </location>
</feature>
<evidence type="ECO:0000256" key="7">
    <source>
        <dbReference type="ARBA" id="ARBA00022801"/>
    </source>
</evidence>
<evidence type="ECO:0000256" key="1">
    <source>
        <dbReference type="ARBA" id="ARBA00000798"/>
    </source>
</evidence>
<dbReference type="InterPro" id="IPR025202">
    <property type="entry name" value="PLD-like_dom"/>
</dbReference>
<dbReference type="InterPro" id="IPR015679">
    <property type="entry name" value="PLipase_D_fam"/>
</dbReference>
<dbReference type="PANTHER" id="PTHR18896">
    <property type="entry name" value="PHOSPHOLIPASE D"/>
    <property type="match status" value="1"/>
</dbReference>
<protein>
    <recommendedName>
        <fullName evidence="4">Phospholipase D</fullName>
    </recommendedName>
    <alternativeName>
        <fullName evidence="9">Choline phosphatase</fullName>
    </alternativeName>
</protein>
<dbReference type="GO" id="GO:0005576">
    <property type="term" value="C:extracellular region"/>
    <property type="evidence" value="ECO:0007669"/>
    <property type="project" value="UniProtKB-SubCell"/>
</dbReference>
<keyword evidence="6" id="KW-0677">Repeat</keyword>
<proteinExistence type="predicted"/>
<gene>
    <name evidence="12" type="ORF">E2493_17265</name>
</gene>
<evidence type="ECO:0000256" key="9">
    <source>
        <dbReference type="ARBA" id="ARBA00029594"/>
    </source>
</evidence>
<dbReference type="SMART" id="SM00155">
    <property type="entry name" value="PLDc"/>
    <property type="match status" value="2"/>
</dbReference>
<evidence type="ECO:0000256" key="4">
    <source>
        <dbReference type="ARBA" id="ARBA00018392"/>
    </source>
</evidence>
<dbReference type="SUPFAM" id="SSF56024">
    <property type="entry name" value="Phospholipase D/nuclease"/>
    <property type="match status" value="2"/>
</dbReference>
<comment type="caution">
    <text evidence="12">The sequence shown here is derived from an EMBL/GenBank/DDBJ whole genome shotgun (WGS) entry which is preliminary data.</text>
</comment>